<evidence type="ECO:0000256" key="2">
    <source>
        <dbReference type="SAM" id="Phobius"/>
    </source>
</evidence>
<keyword evidence="2" id="KW-1133">Transmembrane helix</keyword>
<keyword evidence="4" id="KW-1185">Reference proteome</keyword>
<dbReference type="AlphaFoldDB" id="A0A6G9YCE7"/>
<dbReference type="Proteomes" id="UP000503540">
    <property type="component" value="Chromosome"/>
</dbReference>
<dbReference type="PANTHER" id="PTHR40761:SF1">
    <property type="entry name" value="CONSERVED INTEGRAL MEMBRANE ALANINE VALINE AND LEUCINE RICH PROTEIN-RELATED"/>
    <property type="match status" value="1"/>
</dbReference>
<proteinExistence type="predicted"/>
<feature type="transmembrane region" description="Helical" evidence="2">
    <location>
        <begin position="148"/>
        <end position="164"/>
    </location>
</feature>
<dbReference type="NCBIfam" id="NF038012">
    <property type="entry name" value="DMT_1"/>
    <property type="match status" value="1"/>
</dbReference>
<dbReference type="PANTHER" id="PTHR40761">
    <property type="entry name" value="CONSERVED INTEGRAL MEMBRANE ALANINE VALINE AND LEUCINE RICH PROTEIN-RELATED"/>
    <property type="match status" value="1"/>
</dbReference>
<dbReference type="RefSeq" id="WP_238847251.1">
    <property type="nucleotide sequence ID" value="NZ_CP046172.1"/>
</dbReference>
<feature type="transmembrane region" description="Helical" evidence="2">
    <location>
        <begin position="206"/>
        <end position="226"/>
    </location>
</feature>
<feature type="transmembrane region" description="Helical" evidence="2">
    <location>
        <begin position="94"/>
        <end position="111"/>
    </location>
</feature>
<evidence type="ECO:0000313" key="3">
    <source>
        <dbReference type="EMBL" id="QIS10834.1"/>
    </source>
</evidence>
<organism evidence="3 4">
    <name type="scientific">Nocardia arthritidis</name>
    <dbReference type="NCBI Taxonomy" id="228602"/>
    <lineage>
        <taxon>Bacteria</taxon>
        <taxon>Bacillati</taxon>
        <taxon>Actinomycetota</taxon>
        <taxon>Actinomycetes</taxon>
        <taxon>Mycobacteriales</taxon>
        <taxon>Nocardiaceae</taxon>
        <taxon>Nocardia</taxon>
    </lineage>
</organism>
<keyword evidence="2" id="KW-0472">Membrane</keyword>
<feature type="transmembrane region" description="Helical" evidence="2">
    <location>
        <begin position="263"/>
        <end position="286"/>
    </location>
</feature>
<sequence length="333" mass="34207">MGVSVADSPVFGHPAFTRPGKHGGMPHAVGAPGLENVDLRAVPAIALALLAALLFAVSAALQQGAARQAAADAGQARWLTVVAIIRRLIADRRWLIGQGALVAGFALHAAALRLGAISVVQALLVVQLLFALPLAAARRRRGLLVRDWAGTVLVCTGLILLVSQGVPEHSQVRTELLPRAALIVVFAVGGLVLLGRPARSTQLRSAMFAIAAGCCFASTAVLVVVATNALPHPSWALLGIPVTTTLGGLLTQEAYARGSLPTALTAMTITDPVLSYTAGATLFTVAVHPQPLWLAGAALPVLAGIAMLANSPTLHDEREPTPDPEPVVPAGVS</sequence>
<feature type="transmembrane region" description="Helical" evidence="2">
    <location>
        <begin position="176"/>
        <end position="194"/>
    </location>
</feature>
<feature type="transmembrane region" description="Helical" evidence="2">
    <location>
        <begin position="292"/>
        <end position="309"/>
    </location>
</feature>
<dbReference type="EMBL" id="CP046172">
    <property type="protein sequence ID" value="QIS10834.1"/>
    <property type="molecule type" value="Genomic_DNA"/>
</dbReference>
<reference evidence="3 4" key="1">
    <citation type="journal article" date="2019" name="ACS Chem. Biol.">
        <title>Identification and Mobilization of a Cryptic Antibiotic Biosynthesis Gene Locus from a Human-Pathogenic Nocardia Isolate.</title>
        <authorList>
            <person name="Herisse M."/>
            <person name="Ishida K."/>
            <person name="Porter J.L."/>
            <person name="Howden B."/>
            <person name="Hertweck C."/>
            <person name="Stinear T.P."/>
            <person name="Pidot S.J."/>
        </authorList>
    </citation>
    <scope>NUCLEOTIDE SEQUENCE [LARGE SCALE GENOMIC DNA]</scope>
    <source>
        <strain evidence="3 4">AUSMDU00012717</strain>
    </source>
</reference>
<feature type="transmembrane region" description="Helical" evidence="2">
    <location>
        <begin position="41"/>
        <end position="61"/>
    </location>
</feature>
<dbReference type="KEGG" id="nah:F5544_14750"/>
<keyword evidence="2" id="KW-0812">Transmembrane</keyword>
<gene>
    <name evidence="3" type="ORF">F5544_14750</name>
</gene>
<evidence type="ECO:0000256" key="1">
    <source>
        <dbReference type="SAM" id="MobiDB-lite"/>
    </source>
</evidence>
<accession>A0A6G9YCE7</accession>
<protein>
    <submittedName>
        <fullName evidence="3">Uncharacterized protein</fullName>
    </submittedName>
</protein>
<name>A0A6G9YCE7_9NOCA</name>
<evidence type="ECO:0000313" key="4">
    <source>
        <dbReference type="Proteomes" id="UP000503540"/>
    </source>
</evidence>
<feature type="transmembrane region" description="Helical" evidence="2">
    <location>
        <begin position="117"/>
        <end position="136"/>
    </location>
</feature>
<feature type="region of interest" description="Disordered" evidence="1">
    <location>
        <begin position="313"/>
        <end position="333"/>
    </location>
</feature>